<comment type="caution">
    <text evidence="1">The sequence shown here is derived from an EMBL/GenBank/DDBJ whole genome shotgun (WGS) entry which is preliminary data.</text>
</comment>
<reference evidence="1 2" key="1">
    <citation type="submission" date="2015-02" db="EMBL/GenBank/DDBJ databases">
        <title>Single-cell genomics of uncultivated deep-branching MTB reveals a conserved set of magnetosome genes.</title>
        <authorList>
            <person name="Kolinko S."/>
            <person name="Richter M."/>
            <person name="Glockner F.O."/>
            <person name="Brachmann A."/>
            <person name="Schuler D."/>
        </authorList>
    </citation>
    <scope>NUCLEOTIDE SEQUENCE [LARGE SCALE GENOMIC DNA]</scope>
    <source>
        <strain evidence="1">TM-1</strain>
    </source>
</reference>
<protein>
    <submittedName>
        <fullName evidence="1">Uncharacterized protein</fullName>
    </submittedName>
</protein>
<accession>A0A0F3GMZ9</accession>
<dbReference type="AlphaFoldDB" id="A0A0F3GMZ9"/>
<dbReference type="Proteomes" id="UP000033423">
    <property type="component" value="Unassembled WGS sequence"/>
</dbReference>
<sequence length="121" mass="14396">MNIEVFKEYYKEYTCPFCHRDDYRVKCKDLDREIVVCNTCGLYYAHPLMNSRGQEMYWQSYSSELNSNQYSMYINNPIDRDYSYIIRYILNACSIVDTDMLALDIGTFDGAFVYALNHFGF</sequence>
<dbReference type="EMBL" id="LACI01002428">
    <property type="protein sequence ID" value="KJU82068.1"/>
    <property type="molecule type" value="Genomic_DNA"/>
</dbReference>
<evidence type="ECO:0000313" key="2">
    <source>
        <dbReference type="Proteomes" id="UP000033423"/>
    </source>
</evidence>
<proteinExistence type="predicted"/>
<keyword evidence="2" id="KW-1185">Reference proteome</keyword>
<name>A0A0F3GMZ9_9BACT</name>
<gene>
    <name evidence="1" type="ORF">MBAV_005723</name>
</gene>
<organism evidence="1 2">
    <name type="scientific">Candidatus Magnetobacterium bavaricum</name>
    <dbReference type="NCBI Taxonomy" id="29290"/>
    <lineage>
        <taxon>Bacteria</taxon>
        <taxon>Pseudomonadati</taxon>
        <taxon>Nitrospirota</taxon>
        <taxon>Thermodesulfovibrionia</taxon>
        <taxon>Thermodesulfovibrionales</taxon>
        <taxon>Candidatus Magnetobacteriaceae</taxon>
        <taxon>Candidatus Magnetobacterium</taxon>
    </lineage>
</organism>
<evidence type="ECO:0000313" key="1">
    <source>
        <dbReference type="EMBL" id="KJU82068.1"/>
    </source>
</evidence>